<keyword evidence="1 2" id="KW-0812">Transmembrane</keyword>
<proteinExistence type="predicted"/>
<accession>A0A0S4JN38</accession>
<name>A0A0S4JN38_BODSA</name>
<gene>
    <name evidence="2" type="ORF">BSAL_27385</name>
</gene>
<keyword evidence="1" id="KW-1133">Transmembrane helix</keyword>
<reference evidence="3" key="1">
    <citation type="submission" date="2015-09" db="EMBL/GenBank/DDBJ databases">
        <authorList>
            <consortium name="Pathogen Informatics"/>
        </authorList>
    </citation>
    <scope>NUCLEOTIDE SEQUENCE [LARGE SCALE GENOMIC DNA]</scope>
    <source>
        <strain evidence="3">Lake Konstanz</strain>
    </source>
</reference>
<dbReference type="EMBL" id="CYKH01001841">
    <property type="protein sequence ID" value="CUG90532.1"/>
    <property type="molecule type" value="Genomic_DNA"/>
</dbReference>
<keyword evidence="3" id="KW-1185">Reference proteome</keyword>
<dbReference type="AlphaFoldDB" id="A0A0S4JN38"/>
<evidence type="ECO:0000313" key="2">
    <source>
        <dbReference type="EMBL" id="CUG90532.1"/>
    </source>
</evidence>
<organism evidence="2 3">
    <name type="scientific">Bodo saltans</name>
    <name type="common">Flagellated protozoan</name>
    <dbReference type="NCBI Taxonomy" id="75058"/>
    <lineage>
        <taxon>Eukaryota</taxon>
        <taxon>Discoba</taxon>
        <taxon>Euglenozoa</taxon>
        <taxon>Kinetoplastea</taxon>
        <taxon>Metakinetoplastina</taxon>
        <taxon>Eubodonida</taxon>
        <taxon>Bodonidae</taxon>
        <taxon>Bodo</taxon>
    </lineage>
</organism>
<feature type="transmembrane region" description="Helical" evidence="1">
    <location>
        <begin position="218"/>
        <end position="243"/>
    </location>
</feature>
<keyword evidence="1" id="KW-0472">Membrane</keyword>
<evidence type="ECO:0000313" key="3">
    <source>
        <dbReference type="Proteomes" id="UP000051952"/>
    </source>
</evidence>
<feature type="non-terminal residue" evidence="2">
    <location>
        <position position="1"/>
    </location>
</feature>
<dbReference type="VEuPathDB" id="TriTrypDB:BSAL_27385"/>
<evidence type="ECO:0000256" key="1">
    <source>
        <dbReference type="SAM" id="Phobius"/>
    </source>
</evidence>
<sequence>QFSLKCENRSACESERDHTLKDVQVAEVFLISCGFFPFHSFSPSFVERKCACSFASSTSSQILPSLNFFSKKKHQSLALPRCVFPFPLWYWQWCLLLLPTLSTETCAPLYLSLFFPPHFFFALFSRPCSKSEVYCASTLLCAVFFLQTKCQHLSVQIVCACTIEVRGCFLPLTQHHSTSLSVCSPPAPLFFCLRGDDNAHSTRASPAIPLAVFFSFHFLFRFAFSTLLFFFAFFFICVIFFFLGRANKRELAPNVSRSEKSDSVERVET</sequence>
<protein>
    <submittedName>
        <fullName evidence="2">Transmembrane protein, putative</fullName>
    </submittedName>
</protein>
<dbReference type="Proteomes" id="UP000051952">
    <property type="component" value="Unassembled WGS sequence"/>
</dbReference>